<reference evidence="12" key="2">
    <citation type="submission" date="2015-06" db="UniProtKB">
        <authorList>
            <consortium name="EnsemblMetazoa"/>
        </authorList>
    </citation>
    <scope>IDENTIFICATION</scope>
</reference>
<evidence type="ECO:0000256" key="2">
    <source>
        <dbReference type="ARBA" id="ARBA00022692"/>
    </source>
</evidence>
<feature type="domain" description="Ig-like" evidence="10">
    <location>
        <begin position="28"/>
        <end position="120"/>
    </location>
</feature>
<keyword evidence="9" id="KW-0393">Immunoglobulin domain</keyword>
<evidence type="ECO:0008006" key="14">
    <source>
        <dbReference type="Google" id="ProtNLM"/>
    </source>
</evidence>
<keyword evidence="7" id="KW-0472">Membrane</keyword>
<dbReference type="EMBL" id="CAQQ02168140">
    <property type="status" value="NOT_ANNOTATED_CDS"/>
    <property type="molecule type" value="Genomic_DNA"/>
</dbReference>
<evidence type="ECO:0000256" key="5">
    <source>
        <dbReference type="ARBA" id="ARBA00022889"/>
    </source>
</evidence>
<dbReference type="FunFam" id="2.60.40.10:FF:000093">
    <property type="entry name" value="Down syndrome cell adhesion molecule, isoform B"/>
    <property type="match status" value="1"/>
</dbReference>
<protein>
    <recommendedName>
        <fullName evidence="14">Down syndrome cell adhesion molecule</fullName>
    </recommendedName>
</protein>
<dbReference type="PANTHER" id="PTHR10075">
    <property type="entry name" value="BASIGIN RELATED"/>
    <property type="match status" value="1"/>
</dbReference>
<dbReference type="GO" id="GO:0030424">
    <property type="term" value="C:axon"/>
    <property type="evidence" value="ECO:0007669"/>
    <property type="project" value="TreeGrafter"/>
</dbReference>
<dbReference type="GO" id="GO:0070593">
    <property type="term" value="P:dendrite self-avoidance"/>
    <property type="evidence" value="ECO:0007669"/>
    <property type="project" value="TreeGrafter"/>
</dbReference>
<dbReference type="EnsemblMetazoa" id="MESCA000977-RA">
    <property type="protein sequence ID" value="MESCA000977-PA"/>
    <property type="gene ID" value="MESCA000977"/>
</dbReference>
<dbReference type="InterPro" id="IPR036116">
    <property type="entry name" value="FN3_sf"/>
</dbReference>
<dbReference type="GO" id="GO:0005886">
    <property type="term" value="C:plasma membrane"/>
    <property type="evidence" value="ECO:0007669"/>
    <property type="project" value="TreeGrafter"/>
</dbReference>
<dbReference type="SUPFAM" id="SSF49265">
    <property type="entry name" value="Fibronectin type III"/>
    <property type="match status" value="3"/>
</dbReference>
<keyword evidence="6" id="KW-1133">Transmembrane helix</keyword>
<evidence type="ECO:0000313" key="13">
    <source>
        <dbReference type="Proteomes" id="UP000015102"/>
    </source>
</evidence>
<evidence type="ECO:0000259" key="11">
    <source>
        <dbReference type="PROSITE" id="PS50853"/>
    </source>
</evidence>
<dbReference type="CDD" id="cd00096">
    <property type="entry name" value="Ig"/>
    <property type="match status" value="1"/>
</dbReference>
<dbReference type="PROSITE" id="PS50853">
    <property type="entry name" value="FN3"/>
    <property type="match status" value="4"/>
</dbReference>
<dbReference type="InterPro" id="IPR013098">
    <property type="entry name" value="Ig_I-set"/>
</dbReference>
<dbReference type="CDD" id="cd20954">
    <property type="entry name" value="IgI_7_Dscam"/>
    <property type="match status" value="1"/>
</dbReference>
<organism evidence="12 13">
    <name type="scientific">Megaselia scalaris</name>
    <name type="common">Humpbacked fly</name>
    <name type="synonym">Phora scalaris</name>
    <dbReference type="NCBI Taxonomy" id="36166"/>
    <lineage>
        <taxon>Eukaryota</taxon>
        <taxon>Metazoa</taxon>
        <taxon>Ecdysozoa</taxon>
        <taxon>Arthropoda</taxon>
        <taxon>Hexapoda</taxon>
        <taxon>Insecta</taxon>
        <taxon>Pterygota</taxon>
        <taxon>Neoptera</taxon>
        <taxon>Endopterygota</taxon>
        <taxon>Diptera</taxon>
        <taxon>Brachycera</taxon>
        <taxon>Muscomorpha</taxon>
        <taxon>Platypezoidea</taxon>
        <taxon>Phoridae</taxon>
        <taxon>Megaseliini</taxon>
        <taxon>Megaselia</taxon>
    </lineage>
</organism>
<evidence type="ECO:0000256" key="8">
    <source>
        <dbReference type="ARBA" id="ARBA00023157"/>
    </source>
</evidence>
<evidence type="ECO:0000259" key="10">
    <source>
        <dbReference type="PROSITE" id="PS50835"/>
    </source>
</evidence>
<dbReference type="Gene3D" id="2.60.40.10">
    <property type="entry name" value="Immunoglobulins"/>
    <property type="match status" value="8"/>
</dbReference>
<dbReference type="InterPro" id="IPR013783">
    <property type="entry name" value="Ig-like_fold"/>
</dbReference>
<feature type="domain" description="Fibronectin type-III" evidence="11">
    <location>
        <begin position="407"/>
        <end position="503"/>
    </location>
</feature>
<dbReference type="FunFam" id="2.60.40.10:FF:000410">
    <property type="entry name" value="Down syndrome cell adhesion molecule, isoform H"/>
    <property type="match status" value="1"/>
</dbReference>
<dbReference type="OMA" id="CTANNAY"/>
<keyword evidence="8" id="KW-1015">Disulfide bond</keyword>
<dbReference type="SMART" id="SM00408">
    <property type="entry name" value="IGc2"/>
    <property type="match status" value="3"/>
</dbReference>
<accession>T1GCG5</accession>
<feature type="domain" description="Fibronectin type-III" evidence="11">
    <location>
        <begin position="669"/>
        <end position="744"/>
    </location>
</feature>
<dbReference type="STRING" id="36166.T1GCG5"/>
<dbReference type="FunFam" id="2.60.40.10:FF:000311">
    <property type="entry name" value="Down syndrome cell adhesion molecule, isoform D"/>
    <property type="match status" value="1"/>
</dbReference>
<dbReference type="Pfam" id="PF07679">
    <property type="entry name" value="I-set"/>
    <property type="match status" value="3"/>
</dbReference>
<evidence type="ECO:0000256" key="6">
    <source>
        <dbReference type="ARBA" id="ARBA00022989"/>
    </source>
</evidence>
<dbReference type="SMART" id="SM00409">
    <property type="entry name" value="IG"/>
    <property type="match status" value="3"/>
</dbReference>
<dbReference type="FunFam" id="2.60.40.10:FF:000498">
    <property type="entry name" value="Down syndrome cell adhesion molecule, isoform J"/>
    <property type="match status" value="1"/>
</dbReference>
<evidence type="ECO:0000256" key="7">
    <source>
        <dbReference type="ARBA" id="ARBA00023136"/>
    </source>
</evidence>
<feature type="domain" description="Fibronectin type-III" evidence="11">
    <location>
        <begin position="302"/>
        <end position="406"/>
    </location>
</feature>
<dbReference type="EMBL" id="CAQQ02168141">
    <property type="status" value="NOT_ANNOTATED_CDS"/>
    <property type="molecule type" value="Genomic_DNA"/>
</dbReference>
<evidence type="ECO:0000256" key="1">
    <source>
        <dbReference type="ARBA" id="ARBA00004167"/>
    </source>
</evidence>
<dbReference type="GO" id="GO:0007411">
    <property type="term" value="P:axon guidance"/>
    <property type="evidence" value="ECO:0007669"/>
    <property type="project" value="TreeGrafter"/>
</dbReference>
<dbReference type="Proteomes" id="UP000015102">
    <property type="component" value="Unassembled WGS sequence"/>
</dbReference>
<feature type="domain" description="Fibronectin type-III" evidence="11">
    <location>
        <begin position="184"/>
        <end position="297"/>
    </location>
</feature>
<feature type="domain" description="Ig-like" evidence="10">
    <location>
        <begin position="125"/>
        <end position="217"/>
    </location>
</feature>
<dbReference type="SMART" id="SM00060">
    <property type="entry name" value="FN3"/>
    <property type="match status" value="5"/>
</dbReference>
<dbReference type="PANTHER" id="PTHR10075:SF53">
    <property type="entry name" value="DOWN SYNDROME CELL ADHESION MOLECULE 1, ISOFORM BQ"/>
    <property type="match status" value="1"/>
</dbReference>
<dbReference type="InterPro" id="IPR036179">
    <property type="entry name" value="Ig-like_dom_sf"/>
</dbReference>
<dbReference type="SUPFAM" id="SSF48726">
    <property type="entry name" value="Immunoglobulin"/>
    <property type="match status" value="3"/>
</dbReference>
<proteinExistence type="predicted"/>
<dbReference type="GO" id="GO:0098632">
    <property type="term" value="F:cell-cell adhesion mediator activity"/>
    <property type="evidence" value="ECO:0007669"/>
    <property type="project" value="TreeGrafter"/>
</dbReference>
<keyword evidence="5" id="KW-0130">Cell adhesion</keyword>
<dbReference type="InterPro" id="IPR003598">
    <property type="entry name" value="Ig_sub2"/>
</dbReference>
<dbReference type="GO" id="GO:0007156">
    <property type="term" value="P:homophilic cell adhesion via plasma membrane adhesion molecules"/>
    <property type="evidence" value="ECO:0007669"/>
    <property type="project" value="TreeGrafter"/>
</dbReference>
<dbReference type="CDD" id="cd00063">
    <property type="entry name" value="FN3"/>
    <property type="match status" value="5"/>
</dbReference>
<dbReference type="InterPro" id="IPR003599">
    <property type="entry name" value="Ig_sub"/>
</dbReference>
<keyword evidence="4" id="KW-0677">Repeat</keyword>
<reference evidence="13" key="1">
    <citation type="submission" date="2013-02" db="EMBL/GenBank/DDBJ databases">
        <authorList>
            <person name="Hughes D."/>
        </authorList>
    </citation>
    <scope>NUCLEOTIDE SEQUENCE</scope>
    <source>
        <strain>Durham</strain>
        <strain evidence="13">NC isolate 2 -- Noor lab</strain>
    </source>
</reference>
<dbReference type="AlphaFoldDB" id="T1GCG5"/>
<dbReference type="PROSITE" id="PS50835">
    <property type="entry name" value="IG_LIKE"/>
    <property type="match status" value="3"/>
</dbReference>
<evidence type="ECO:0000256" key="4">
    <source>
        <dbReference type="ARBA" id="ARBA00022737"/>
    </source>
</evidence>
<evidence type="ECO:0000313" key="12">
    <source>
        <dbReference type="EnsemblMetazoa" id="MESCA000977-PA"/>
    </source>
</evidence>
<keyword evidence="2" id="KW-0812">Transmembrane</keyword>
<keyword evidence="13" id="KW-1185">Reference proteome</keyword>
<evidence type="ECO:0000256" key="9">
    <source>
        <dbReference type="ARBA" id="ARBA00023319"/>
    </source>
</evidence>
<dbReference type="InterPro" id="IPR003961">
    <property type="entry name" value="FN3_dom"/>
</dbReference>
<evidence type="ECO:0000256" key="3">
    <source>
        <dbReference type="ARBA" id="ARBA00022729"/>
    </source>
</evidence>
<dbReference type="HOGENOM" id="CLU_001038_3_1_1"/>
<comment type="subcellular location">
    <subcellularLocation>
        <location evidence="1">Membrane</location>
        <topology evidence="1">Single-pass membrane protein</topology>
    </subcellularLocation>
</comment>
<keyword evidence="3" id="KW-0732">Signal</keyword>
<dbReference type="Pfam" id="PF00041">
    <property type="entry name" value="fn3"/>
    <property type="match status" value="3"/>
</dbReference>
<dbReference type="FunFam" id="2.60.40.10:FF:000413">
    <property type="entry name" value="Down syndrome cell adhesion molecule, isoform F"/>
    <property type="match status" value="1"/>
</dbReference>
<name>T1GCG5_MEGSC</name>
<sequence length="744" mass="82436">MGQLVRIMCIVTSGDLPLELYWLKDVPPRWILEPTDKAFAQGSDAKVECKADGFPKPQVVWKKAAGDTPGEYKDLKKSDNIRVEDGTLFIDNIQKNNEGYYLCEAINGIGSGLSAVIMMSVQSPPEFTEKLRNQTARRGEPAVLQCEAKGEKPIGILWNMNNMRLDPKTDNRYTIREEIHSTGVLSSLSIKRTERSDSALFTCVATNAFGSDDASINMIIQEPPEMPYALKVLDKSGRTRSRASWDEIDRVMVPGHTTEAQVQKLSPATTYNIRIVAENEIGASQNSEAVTIITAEEAPTGKPQNIKVEAISQTSLRVSWKPPSRSDWNGEILGYYVGYKLTNTNNSYVFMTVNFFTEEGKENTLEITDLKVYTQYSVVIQAFNKIGAGPMSDEEKQFTAEGTPSQPPSDTACTTLTSQTIRVSWVSPPLESANGVIKNYKVVYAPSELWYDDTKRHYKKTASSDTVLHGLKKYTNYTMQVLATTAGGDGVRSAPIHCQTEQDAPEAPTDVKALVMVYAKIEGSDKEPTVTKIPNYNMSFEATNLEKNKPYEFWVTASTFMGEGQPSKSIIAMPSDQVPAKIASFDDTFTATYKEDAKLPCLVVGAPKPEIKWKIKGVEFNSNDRMRQLQDGSLLIKSVTRQDAGEYTCHAENPIAKDSITHKLNVLAPPQSPQLSLSATTTDALTVKVKPHDGDTAPLHGYTLHYKPEFGEWETSEVTVDAQKHSIEHLLCGSRYQLYATGFN</sequence>
<dbReference type="InterPro" id="IPR007110">
    <property type="entry name" value="Ig-like_dom"/>
</dbReference>
<feature type="domain" description="Ig-like" evidence="10">
    <location>
        <begin position="579"/>
        <end position="661"/>
    </location>
</feature>